<reference evidence="4 5" key="1">
    <citation type="submission" date="2024-04" db="EMBL/GenBank/DDBJ databases">
        <title>Isolation of an actinomycete strain from pig manure.</title>
        <authorList>
            <person name="Gong T."/>
            <person name="Yu Z."/>
            <person name="An M."/>
            <person name="Wei C."/>
            <person name="Yang W."/>
            <person name="Liu L."/>
        </authorList>
    </citation>
    <scope>NUCLEOTIDE SEQUENCE [LARGE SCALE GENOMIC DNA]</scope>
    <source>
        <strain evidence="4 5">ZF39</strain>
    </source>
</reference>
<evidence type="ECO:0000313" key="5">
    <source>
        <dbReference type="Proteomes" id="UP001442841"/>
    </source>
</evidence>
<dbReference type="EMBL" id="CP154795">
    <property type="protein sequence ID" value="XAN08598.1"/>
    <property type="molecule type" value="Genomic_DNA"/>
</dbReference>
<accession>A0ABZ3FUZ4</accession>
<feature type="domain" description="Primase C-terminal 1" evidence="2">
    <location>
        <begin position="210"/>
        <end position="273"/>
    </location>
</feature>
<name>A0ABZ3FUZ4_9ACTN</name>
<dbReference type="SUPFAM" id="SSF56747">
    <property type="entry name" value="Prim-pol domain"/>
    <property type="match status" value="1"/>
</dbReference>
<evidence type="ECO:0000256" key="1">
    <source>
        <dbReference type="SAM" id="SignalP"/>
    </source>
</evidence>
<protein>
    <submittedName>
        <fullName evidence="4">Bifunctional DNA primase/polymerase</fullName>
    </submittedName>
</protein>
<organism evidence="4 5">
    <name type="scientific">Ammonicoccus fulvus</name>
    <dbReference type="NCBI Taxonomy" id="3138240"/>
    <lineage>
        <taxon>Bacteria</taxon>
        <taxon>Bacillati</taxon>
        <taxon>Actinomycetota</taxon>
        <taxon>Actinomycetes</taxon>
        <taxon>Propionibacteriales</taxon>
        <taxon>Propionibacteriaceae</taxon>
        <taxon>Ammonicoccus</taxon>
    </lineage>
</organism>
<gene>
    <name evidence="4" type="ORF">AADG42_15225</name>
</gene>
<dbReference type="Proteomes" id="UP001442841">
    <property type="component" value="Chromosome"/>
</dbReference>
<keyword evidence="5" id="KW-1185">Reference proteome</keyword>
<dbReference type="CDD" id="cd04859">
    <property type="entry name" value="Prim_Pol"/>
    <property type="match status" value="1"/>
</dbReference>
<dbReference type="SMART" id="SM00942">
    <property type="entry name" value="PriCT_1"/>
    <property type="match status" value="1"/>
</dbReference>
<dbReference type="GeneID" id="74900777"/>
<dbReference type="Pfam" id="PF09250">
    <property type="entry name" value="Prim-Pol"/>
    <property type="match status" value="1"/>
</dbReference>
<evidence type="ECO:0000259" key="3">
    <source>
        <dbReference type="SMART" id="SM00943"/>
    </source>
</evidence>
<feature type="domain" description="DNA primase/polymerase bifunctional N-terminal" evidence="3">
    <location>
        <begin position="19"/>
        <end position="186"/>
    </location>
</feature>
<feature type="signal peptide" evidence="1">
    <location>
        <begin position="1"/>
        <end position="19"/>
    </location>
</feature>
<dbReference type="InterPro" id="IPR015330">
    <property type="entry name" value="DNA_primase/pol_bifunc_N"/>
</dbReference>
<dbReference type="RefSeq" id="WP_144317188.1">
    <property type="nucleotide sequence ID" value="NZ_CP154795.1"/>
</dbReference>
<feature type="chain" id="PRO_5045821072" evidence="1">
    <location>
        <begin position="20"/>
        <end position="298"/>
    </location>
</feature>
<keyword evidence="1" id="KW-0732">Signal</keyword>
<dbReference type="SMART" id="SM00943">
    <property type="entry name" value="Prim-Pol"/>
    <property type="match status" value="1"/>
</dbReference>
<proteinExistence type="predicted"/>
<sequence length="298" mass="31734">MSVASVLASLSGLPLPQAAARLAAAGVPVFPCVPGEKRPLTRHGFHEASVDLAQVVAWWHRWPSANIGVPTGTASGVDVVDVDRKPDGNGFDAFGRARRAGLVEGWVAVVRTPSGGAHFYYPADPGRSQPSWQAAAARVDFRGTGGYVIVPPSAVMTVHGPAGYSLTAHGNREPRPVDAAALRDFLDPRPEPVVHRARGPVRSEDAKRLADWVGMRAEGERNRGLFWASCRLAEAGLSLPEMVDALAPAGERVGLPPREVVTTIRSAYRATHVQPAPSSVVRDDDLRRVPRLAGQVLS</sequence>
<evidence type="ECO:0000259" key="2">
    <source>
        <dbReference type="SMART" id="SM00942"/>
    </source>
</evidence>
<evidence type="ECO:0000313" key="4">
    <source>
        <dbReference type="EMBL" id="XAN08598.1"/>
    </source>
</evidence>
<dbReference type="InterPro" id="IPR014820">
    <property type="entry name" value="PriCT_1"/>
</dbReference>